<protein>
    <submittedName>
        <fullName evidence="2">CAB/ELIP/HLIP superfamily protein</fullName>
    </submittedName>
</protein>
<evidence type="ECO:0000256" key="1">
    <source>
        <dbReference type="SAM" id="Phobius"/>
    </source>
</evidence>
<evidence type="ECO:0000313" key="2">
    <source>
        <dbReference type="EMBL" id="AOM66824.1"/>
    </source>
</evidence>
<gene>
    <name evidence="2" type="primary">ycf17</name>
    <name evidence="2" type="ORF">Eryt_156</name>
</gene>
<dbReference type="SUPFAM" id="SSF103511">
    <property type="entry name" value="Chlorophyll a-b binding protein"/>
    <property type="match status" value="1"/>
</dbReference>
<keyword evidence="1" id="KW-0472">Membrane</keyword>
<geneLocation type="plastid" evidence="2"/>
<name>A0A1C9CEQ3_9RHOD</name>
<accession>A0A1C9CEQ3</accession>
<feature type="transmembrane region" description="Helical" evidence="1">
    <location>
        <begin position="20"/>
        <end position="39"/>
    </location>
</feature>
<dbReference type="AlphaFoldDB" id="A0A1C9CEQ3"/>
<keyword evidence="2" id="KW-0934">Plastid</keyword>
<reference evidence="2" key="2">
    <citation type="submission" date="2017-07" db="EMBL/GenBank/DDBJ databases">
        <authorList>
            <person name="Sun Z.S."/>
            <person name="Albrecht U."/>
            <person name="Echele G."/>
            <person name="Lee C.C."/>
        </authorList>
    </citation>
    <scope>NUCLEOTIDE SEQUENCE</scope>
</reference>
<reference evidence="2" key="1">
    <citation type="journal article" date="2016" name="BMC Biol.">
        <title>Parallel evolution of highly conserved plastid genome architecture in red seaweeds and seed plants.</title>
        <authorList>
            <person name="Lee J."/>
            <person name="Cho C.H."/>
            <person name="Park S.I."/>
            <person name="Choi J.W."/>
            <person name="Song H.S."/>
            <person name="West J.A."/>
            <person name="Bhattacharya D."/>
            <person name="Yoon H.S."/>
        </authorList>
    </citation>
    <scope>NUCLEOTIDE SEQUENCE</scope>
</reference>
<keyword evidence="1" id="KW-1133">Transmembrane helix</keyword>
<dbReference type="RefSeq" id="YP_009297481.1">
    <property type="nucleotide sequence ID" value="NC_031176.2"/>
</dbReference>
<proteinExistence type="predicted"/>
<keyword evidence="1" id="KW-0812">Transmembrane</keyword>
<dbReference type="EMBL" id="KX284721">
    <property type="protein sequence ID" value="AOM66824.1"/>
    <property type="molecule type" value="Genomic_DNA"/>
</dbReference>
<dbReference type="GeneID" id="29074068"/>
<organism evidence="2">
    <name type="scientific">Erythrotrichia carnea</name>
    <dbReference type="NCBI Taxonomy" id="35151"/>
    <lineage>
        <taxon>Eukaryota</taxon>
        <taxon>Rhodophyta</taxon>
        <taxon>Compsopogonophyceae</taxon>
        <taxon>Erythropeltidales</taxon>
        <taxon>Erythrotrichiaceae</taxon>
        <taxon>Erythrotrichia</taxon>
    </lineage>
</organism>
<sequence length="50" mass="5728">MNNKQNKDIKIGFTKDSETWNGRVAMISFTLIVVIEIIAQKPILVLLNLR</sequence>